<dbReference type="Pfam" id="PF02852">
    <property type="entry name" value="Pyr_redox_dim"/>
    <property type="match status" value="1"/>
</dbReference>
<reference evidence="9 10" key="1">
    <citation type="submission" date="2019-07" db="EMBL/GenBank/DDBJ databases">
        <title>Whole genome shotgun sequence of Pseudonocardia asaccharolytica NBRC 16224.</title>
        <authorList>
            <person name="Hosoyama A."/>
            <person name="Uohara A."/>
            <person name="Ohji S."/>
            <person name="Ichikawa N."/>
        </authorList>
    </citation>
    <scope>NUCLEOTIDE SEQUENCE [LARGE SCALE GENOMIC DNA]</scope>
    <source>
        <strain evidence="9 10">NBRC 16224</strain>
    </source>
</reference>
<evidence type="ECO:0000259" key="8">
    <source>
        <dbReference type="Pfam" id="PF07992"/>
    </source>
</evidence>
<dbReference type="InterPro" id="IPR036188">
    <property type="entry name" value="FAD/NAD-bd_sf"/>
</dbReference>
<evidence type="ECO:0000256" key="5">
    <source>
        <dbReference type="ARBA" id="ARBA00023002"/>
    </source>
</evidence>
<dbReference type="PRINTS" id="PR00368">
    <property type="entry name" value="FADPNR"/>
</dbReference>
<dbReference type="InterPro" id="IPR050260">
    <property type="entry name" value="FAD-bd_OxRdtase"/>
</dbReference>
<keyword evidence="10" id="KW-1185">Reference proteome</keyword>
<evidence type="ECO:0000259" key="7">
    <source>
        <dbReference type="Pfam" id="PF02852"/>
    </source>
</evidence>
<comment type="cofactor">
    <cofactor evidence="1">
        <name>FAD</name>
        <dbReference type="ChEBI" id="CHEBI:57692"/>
    </cofactor>
</comment>
<dbReference type="AlphaFoldDB" id="A0A511D8A4"/>
<protein>
    <submittedName>
        <fullName evidence="9">NADH oxidase</fullName>
    </submittedName>
</protein>
<evidence type="ECO:0000256" key="3">
    <source>
        <dbReference type="ARBA" id="ARBA00022630"/>
    </source>
</evidence>
<keyword evidence="6" id="KW-0676">Redox-active center</keyword>
<comment type="similarity">
    <text evidence="2">Belongs to the class-III pyridine nucleotide-disulfide oxidoreductase family.</text>
</comment>
<dbReference type="Gene3D" id="3.50.50.60">
    <property type="entry name" value="FAD/NAD(P)-binding domain"/>
    <property type="match status" value="2"/>
</dbReference>
<dbReference type="PANTHER" id="PTHR43429">
    <property type="entry name" value="PYRIDINE NUCLEOTIDE-DISULFIDE OXIDOREDUCTASE DOMAIN-CONTAINING"/>
    <property type="match status" value="1"/>
</dbReference>
<evidence type="ECO:0000313" key="9">
    <source>
        <dbReference type="EMBL" id="GEL21029.1"/>
    </source>
</evidence>
<name>A0A511D8A4_9PSEU</name>
<dbReference type="PANTHER" id="PTHR43429:SF1">
    <property type="entry name" value="NAD(P)H SULFUR OXIDOREDUCTASE (COA-DEPENDENT)"/>
    <property type="match status" value="1"/>
</dbReference>
<dbReference type="InterPro" id="IPR016156">
    <property type="entry name" value="FAD/NAD-linked_Rdtase_dimer_sf"/>
</dbReference>
<evidence type="ECO:0000256" key="1">
    <source>
        <dbReference type="ARBA" id="ARBA00001974"/>
    </source>
</evidence>
<accession>A0A511D8A4</accession>
<keyword evidence="3" id="KW-0285">Flavoprotein</keyword>
<dbReference type="STRING" id="1123024.GCA_000423625_04456"/>
<gene>
    <name evidence="9" type="ORF">PA7_48660</name>
</gene>
<sequence length="443" mass="45650">MIGGGAAGLGAAGGVKAVDPGAEVVVYTQFEDVAYSPCGIPYVHGGEIESFEKLFLAGKQAYVEAGIDVRYEAEVTAVDTAARTVTVAGEGTVGWDGLVLATGFDYADPGVPGGALGGLYYVKNIRRAMEWDKVLDTVKKAVVVEASPLGAEMVTALAHRGVETHLIDPHPYALAAVADPDIMAPVEESWRELGVHLHFNTSLEAFLGEAGGTVRAVRTSAGELPADLVVVATHKTPNNRLAAAAGLKLGSTGGIVVDDHMQTSAPEVWAAGDVTEIPHGLTGVPLQGLTGSHAYAQGKVAGVNAGGGDRAYRAVYVPWGTPAGRWVIGGASFGEATATALGIPYVLGVAEGISRARYYPGVKKVKVKLLAEPDSLRLIGAQLVGGGEGIKERADFLAMAVKFGMTFHDLSTMENVYSPAIGALNEPIVVAATNGLAAARQGK</sequence>
<dbReference type="SUPFAM" id="SSF51905">
    <property type="entry name" value="FAD/NAD(P)-binding domain"/>
    <property type="match status" value="1"/>
</dbReference>
<evidence type="ECO:0000256" key="2">
    <source>
        <dbReference type="ARBA" id="ARBA00009130"/>
    </source>
</evidence>
<dbReference type="Pfam" id="PF07992">
    <property type="entry name" value="Pyr_redox_2"/>
    <property type="match status" value="1"/>
</dbReference>
<comment type="caution">
    <text evidence="9">The sequence shown here is derived from an EMBL/GenBank/DDBJ whole genome shotgun (WGS) entry which is preliminary data.</text>
</comment>
<evidence type="ECO:0000313" key="10">
    <source>
        <dbReference type="Proteomes" id="UP000321328"/>
    </source>
</evidence>
<organism evidence="9 10">
    <name type="scientific">Pseudonocardia asaccharolytica DSM 44247 = NBRC 16224</name>
    <dbReference type="NCBI Taxonomy" id="1123024"/>
    <lineage>
        <taxon>Bacteria</taxon>
        <taxon>Bacillati</taxon>
        <taxon>Actinomycetota</taxon>
        <taxon>Actinomycetes</taxon>
        <taxon>Pseudonocardiales</taxon>
        <taxon>Pseudonocardiaceae</taxon>
        <taxon>Pseudonocardia</taxon>
    </lineage>
</organism>
<dbReference type="EMBL" id="BJVI01000150">
    <property type="protein sequence ID" value="GEL21029.1"/>
    <property type="molecule type" value="Genomic_DNA"/>
</dbReference>
<evidence type="ECO:0000256" key="6">
    <source>
        <dbReference type="ARBA" id="ARBA00023284"/>
    </source>
</evidence>
<dbReference type="GO" id="GO:0016491">
    <property type="term" value="F:oxidoreductase activity"/>
    <property type="evidence" value="ECO:0007669"/>
    <property type="project" value="UniProtKB-KW"/>
</dbReference>
<dbReference type="SUPFAM" id="SSF55424">
    <property type="entry name" value="FAD/NAD-linked reductases, dimerisation (C-terminal) domain"/>
    <property type="match status" value="1"/>
</dbReference>
<keyword evidence="4" id="KW-0274">FAD</keyword>
<feature type="domain" description="FAD/NAD(P)-binding" evidence="8">
    <location>
        <begin position="2"/>
        <end position="277"/>
    </location>
</feature>
<keyword evidence="5" id="KW-0560">Oxidoreductase</keyword>
<feature type="domain" description="Pyridine nucleotide-disulphide oxidoreductase dimerisation" evidence="7">
    <location>
        <begin position="335"/>
        <end position="412"/>
    </location>
</feature>
<dbReference type="InterPro" id="IPR004099">
    <property type="entry name" value="Pyr_nucl-diS_OxRdtase_dimer"/>
</dbReference>
<dbReference type="Proteomes" id="UP000321328">
    <property type="component" value="Unassembled WGS sequence"/>
</dbReference>
<dbReference type="InterPro" id="IPR023753">
    <property type="entry name" value="FAD/NAD-binding_dom"/>
</dbReference>
<proteinExistence type="inferred from homology"/>
<dbReference type="PRINTS" id="PR00411">
    <property type="entry name" value="PNDRDTASEI"/>
</dbReference>
<evidence type="ECO:0000256" key="4">
    <source>
        <dbReference type="ARBA" id="ARBA00022827"/>
    </source>
</evidence>